<evidence type="ECO:0000313" key="3">
    <source>
        <dbReference type="Proteomes" id="UP000570823"/>
    </source>
</evidence>
<dbReference type="AlphaFoldDB" id="A0A7K4HQJ1"/>
<dbReference type="OrthoDB" id="372888at2157"/>
<sequence length="87" mass="9999">MTIAVPIKDYVFCNHDIIEPIDQKHHLKREHGTEGDKRGEEGTKSGGEKIFRKFCQKISPGEYNQPVLEKARILKDTGNQKMLYEQG</sequence>
<name>A0A7K4HQJ1_9EURY</name>
<comment type="caution">
    <text evidence="2">The sequence shown here is derived from an EMBL/GenBank/DDBJ whole genome shotgun (WGS) entry which is preliminary data.</text>
</comment>
<organism evidence="2 3">
    <name type="scientific">Methanofollis tationis</name>
    <dbReference type="NCBI Taxonomy" id="81417"/>
    <lineage>
        <taxon>Archaea</taxon>
        <taxon>Methanobacteriati</taxon>
        <taxon>Methanobacteriota</taxon>
        <taxon>Stenosarchaea group</taxon>
        <taxon>Methanomicrobia</taxon>
        <taxon>Methanomicrobiales</taxon>
        <taxon>Methanomicrobiaceae</taxon>
        <taxon>Methanofollis</taxon>
    </lineage>
</organism>
<proteinExistence type="predicted"/>
<accession>A0A7K4HQJ1</accession>
<gene>
    <name evidence="2" type="ORF">HWN36_09325</name>
</gene>
<protein>
    <submittedName>
        <fullName evidence="2">Uncharacterized protein</fullName>
    </submittedName>
</protein>
<dbReference type="RefSeq" id="WP_176789083.1">
    <property type="nucleotide sequence ID" value="NZ_JABXWR010000001.1"/>
</dbReference>
<reference evidence="2 3" key="1">
    <citation type="submission" date="2020-06" db="EMBL/GenBank/DDBJ databases">
        <title>Methanofollis fontis sp. nov., a methanogen isolated from marine sediments near a cold seep at Four-Way Closure Ridge offshore southwestern Taiwan.</title>
        <authorList>
            <person name="Chen S.-C."/>
            <person name="Teng N.-H."/>
            <person name="Lin Y.-S."/>
            <person name="Lai M.-C."/>
            <person name="Chen H.-H."/>
            <person name="Wang C.-C."/>
        </authorList>
    </citation>
    <scope>NUCLEOTIDE SEQUENCE [LARGE SCALE GENOMIC DNA]</scope>
    <source>
        <strain evidence="2 3">DSM 2702</strain>
    </source>
</reference>
<evidence type="ECO:0000313" key="2">
    <source>
        <dbReference type="EMBL" id="NVO67499.1"/>
    </source>
</evidence>
<feature type="region of interest" description="Disordered" evidence="1">
    <location>
        <begin position="24"/>
        <end position="46"/>
    </location>
</feature>
<evidence type="ECO:0000256" key="1">
    <source>
        <dbReference type="SAM" id="MobiDB-lite"/>
    </source>
</evidence>
<dbReference type="Proteomes" id="UP000570823">
    <property type="component" value="Unassembled WGS sequence"/>
</dbReference>
<keyword evidence="3" id="KW-1185">Reference proteome</keyword>
<dbReference type="EMBL" id="JABXWR010000001">
    <property type="protein sequence ID" value="NVO67499.1"/>
    <property type="molecule type" value="Genomic_DNA"/>
</dbReference>